<evidence type="ECO:0000313" key="1">
    <source>
        <dbReference type="EMBL" id="CAK5077486.1"/>
    </source>
</evidence>
<reference evidence="1" key="1">
    <citation type="submission" date="2023-11" db="EMBL/GenBank/DDBJ databases">
        <authorList>
            <person name="Poullet M."/>
        </authorList>
    </citation>
    <scope>NUCLEOTIDE SEQUENCE</scope>
    <source>
        <strain evidence="1">E1834</strain>
    </source>
</reference>
<accession>A0ACB0ZEU0</accession>
<proteinExistence type="predicted"/>
<name>A0ACB0ZEU0_MELEN</name>
<sequence length="136" mass="15717">MVCYSSVSKLQMFESTRRRNNYCSKQARMFETEKLLDEKTKALQEKDRKIVKLMSELMLARRKSEEESKKAKRLKVLLDEANSRKIGDFNPKKIDDGKGTLKETQVQSIPFKRLTENCLLKMACSSVKCAFAVKNA</sequence>
<protein>
    <submittedName>
        <fullName evidence="1">Uncharacterized protein</fullName>
    </submittedName>
</protein>
<comment type="caution">
    <text evidence="1">The sequence shown here is derived from an EMBL/GenBank/DDBJ whole genome shotgun (WGS) entry which is preliminary data.</text>
</comment>
<dbReference type="Proteomes" id="UP001497535">
    <property type="component" value="Unassembled WGS sequence"/>
</dbReference>
<dbReference type="EMBL" id="CAVMJV010000032">
    <property type="protein sequence ID" value="CAK5077486.1"/>
    <property type="molecule type" value="Genomic_DNA"/>
</dbReference>
<organism evidence="1 2">
    <name type="scientific">Meloidogyne enterolobii</name>
    <name type="common">Root-knot nematode worm</name>
    <name type="synonym">Meloidogyne mayaguensis</name>
    <dbReference type="NCBI Taxonomy" id="390850"/>
    <lineage>
        <taxon>Eukaryota</taxon>
        <taxon>Metazoa</taxon>
        <taxon>Ecdysozoa</taxon>
        <taxon>Nematoda</taxon>
        <taxon>Chromadorea</taxon>
        <taxon>Rhabditida</taxon>
        <taxon>Tylenchina</taxon>
        <taxon>Tylenchomorpha</taxon>
        <taxon>Tylenchoidea</taxon>
        <taxon>Meloidogynidae</taxon>
        <taxon>Meloidogyninae</taxon>
        <taxon>Meloidogyne</taxon>
    </lineage>
</organism>
<keyword evidence="2" id="KW-1185">Reference proteome</keyword>
<gene>
    <name evidence="1" type="ORF">MENTE1834_LOCUS24409</name>
</gene>
<evidence type="ECO:0000313" key="2">
    <source>
        <dbReference type="Proteomes" id="UP001497535"/>
    </source>
</evidence>